<evidence type="ECO:0000256" key="1">
    <source>
        <dbReference type="SAM" id="Coils"/>
    </source>
</evidence>
<accession>A0A6J7X260</accession>
<evidence type="ECO:0000313" key="2">
    <source>
        <dbReference type="EMBL" id="CAB5223208.1"/>
    </source>
</evidence>
<reference evidence="2" key="1">
    <citation type="submission" date="2020-05" db="EMBL/GenBank/DDBJ databases">
        <authorList>
            <person name="Chiriac C."/>
            <person name="Salcher M."/>
            <person name="Ghai R."/>
            <person name="Kavagutti S V."/>
        </authorList>
    </citation>
    <scope>NUCLEOTIDE SEQUENCE</scope>
</reference>
<keyword evidence="1" id="KW-0175">Coiled coil</keyword>
<sequence length="219" mass="24514">MNTTQREVRLDDLLSDPFRRNDALGGGVRAEDDGRFQHDTKLHVRFYSRPMMNAAKSREAGRPIHEQIDFVEIMVPGDKHSVIERKARELDKRRFSRQWAAYSAGKEDQQAGTPLSSLPFMLPAKAEEYKFFHITTAEQLAGASDGSSAAQAIMGFNGDKQKAAAYLQMAAGNAPILQMQQALEDKENQITAMQEQMNQMNQRIAELATKPTKKAVTAE</sequence>
<gene>
    <name evidence="2" type="ORF">UFOVP381_9</name>
</gene>
<name>A0A6J7X260_9CAUD</name>
<organism evidence="2">
    <name type="scientific">uncultured Caudovirales phage</name>
    <dbReference type="NCBI Taxonomy" id="2100421"/>
    <lineage>
        <taxon>Viruses</taxon>
        <taxon>Duplodnaviria</taxon>
        <taxon>Heunggongvirae</taxon>
        <taxon>Uroviricota</taxon>
        <taxon>Caudoviricetes</taxon>
        <taxon>Peduoviridae</taxon>
        <taxon>Maltschvirus</taxon>
        <taxon>Maltschvirus maltsch</taxon>
    </lineage>
</organism>
<proteinExistence type="predicted"/>
<dbReference type="EMBL" id="LR798318">
    <property type="protein sequence ID" value="CAB5223208.1"/>
    <property type="molecule type" value="Genomic_DNA"/>
</dbReference>
<feature type="coiled-coil region" evidence="1">
    <location>
        <begin position="176"/>
        <end position="210"/>
    </location>
</feature>
<protein>
    <submittedName>
        <fullName evidence="2">Uncharacterized protein</fullName>
    </submittedName>
</protein>